<evidence type="ECO:0000259" key="9">
    <source>
        <dbReference type="Pfam" id="PF08281"/>
    </source>
</evidence>
<feature type="domain" description="RNA polymerase sigma-70 region 2" evidence="8">
    <location>
        <begin position="32"/>
        <end position="96"/>
    </location>
</feature>
<feature type="compositionally biased region" description="Low complexity" evidence="6">
    <location>
        <begin position="244"/>
        <end position="255"/>
    </location>
</feature>
<dbReference type="InterPro" id="IPR014284">
    <property type="entry name" value="RNA_pol_sigma-70_dom"/>
</dbReference>
<keyword evidence="7" id="KW-0812">Transmembrane</keyword>
<proteinExistence type="inferred from homology"/>
<dbReference type="NCBIfam" id="TIGR02983">
    <property type="entry name" value="SigE-fam_strep"/>
    <property type="match status" value="1"/>
</dbReference>
<evidence type="ECO:0000256" key="2">
    <source>
        <dbReference type="ARBA" id="ARBA00023015"/>
    </source>
</evidence>
<dbReference type="GO" id="GO:0006352">
    <property type="term" value="P:DNA-templated transcription initiation"/>
    <property type="evidence" value="ECO:0007669"/>
    <property type="project" value="InterPro"/>
</dbReference>
<dbReference type="InterPro" id="IPR013325">
    <property type="entry name" value="RNA_pol_sigma_r2"/>
</dbReference>
<keyword evidence="3" id="KW-0731">Sigma factor</keyword>
<dbReference type="InterPro" id="IPR039425">
    <property type="entry name" value="RNA_pol_sigma-70-like"/>
</dbReference>
<dbReference type="Pfam" id="PF08281">
    <property type="entry name" value="Sigma70_r4_2"/>
    <property type="match status" value="1"/>
</dbReference>
<comment type="caution">
    <text evidence="10">The sequence shown here is derived from an EMBL/GenBank/DDBJ whole genome shotgun (WGS) entry which is preliminary data.</text>
</comment>
<dbReference type="Proteomes" id="UP000601223">
    <property type="component" value="Unassembled WGS sequence"/>
</dbReference>
<evidence type="ECO:0000256" key="3">
    <source>
        <dbReference type="ARBA" id="ARBA00023082"/>
    </source>
</evidence>
<feature type="domain" description="RNA polymerase sigma factor 70 region 4 type 2" evidence="9">
    <location>
        <begin position="119"/>
        <end position="171"/>
    </location>
</feature>
<dbReference type="CDD" id="cd06171">
    <property type="entry name" value="Sigma70_r4"/>
    <property type="match status" value="1"/>
</dbReference>
<dbReference type="GO" id="GO:0003677">
    <property type="term" value="F:DNA binding"/>
    <property type="evidence" value="ECO:0007669"/>
    <property type="project" value="UniProtKB-KW"/>
</dbReference>
<accession>A0A8J3JJ08</accession>
<dbReference type="Pfam" id="PF04542">
    <property type="entry name" value="Sigma70_r2"/>
    <property type="match status" value="1"/>
</dbReference>
<evidence type="ECO:0000313" key="10">
    <source>
        <dbReference type="EMBL" id="GIF79458.1"/>
    </source>
</evidence>
<evidence type="ECO:0000256" key="5">
    <source>
        <dbReference type="ARBA" id="ARBA00023163"/>
    </source>
</evidence>
<feature type="region of interest" description="Disordered" evidence="6">
    <location>
        <begin position="232"/>
        <end position="272"/>
    </location>
</feature>
<evidence type="ECO:0008006" key="12">
    <source>
        <dbReference type="Google" id="ProtNLM"/>
    </source>
</evidence>
<dbReference type="InterPro" id="IPR014325">
    <property type="entry name" value="RNA_pol_sigma-E_actinobac"/>
</dbReference>
<comment type="similarity">
    <text evidence="1">Belongs to the sigma-70 factor family. ECF subfamily.</text>
</comment>
<dbReference type="GO" id="GO:0016987">
    <property type="term" value="F:sigma factor activity"/>
    <property type="evidence" value="ECO:0007669"/>
    <property type="project" value="UniProtKB-KW"/>
</dbReference>
<evidence type="ECO:0000256" key="1">
    <source>
        <dbReference type="ARBA" id="ARBA00010641"/>
    </source>
</evidence>
<dbReference type="NCBIfam" id="TIGR02937">
    <property type="entry name" value="sigma70-ECF"/>
    <property type="match status" value="1"/>
</dbReference>
<reference evidence="10 11" key="1">
    <citation type="submission" date="2021-01" db="EMBL/GenBank/DDBJ databases">
        <title>Whole genome shotgun sequence of Catellatospora bangladeshensis NBRC 107357.</title>
        <authorList>
            <person name="Komaki H."/>
            <person name="Tamura T."/>
        </authorList>
    </citation>
    <scope>NUCLEOTIDE SEQUENCE [LARGE SCALE GENOMIC DNA]</scope>
    <source>
        <strain evidence="10 11">NBRC 107357</strain>
    </source>
</reference>
<feature type="compositionally biased region" description="Pro residues" evidence="6">
    <location>
        <begin position="232"/>
        <end position="243"/>
    </location>
</feature>
<keyword evidence="4" id="KW-0238">DNA-binding</keyword>
<dbReference type="InterPro" id="IPR013324">
    <property type="entry name" value="RNA_pol_sigma_r3/r4-like"/>
</dbReference>
<keyword evidence="7" id="KW-1133">Transmembrane helix</keyword>
<evidence type="ECO:0000256" key="6">
    <source>
        <dbReference type="SAM" id="MobiDB-lite"/>
    </source>
</evidence>
<dbReference type="SUPFAM" id="SSF88659">
    <property type="entry name" value="Sigma3 and sigma4 domains of RNA polymerase sigma factors"/>
    <property type="match status" value="1"/>
</dbReference>
<dbReference type="InterPro" id="IPR036388">
    <property type="entry name" value="WH-like_DNA-bd_sf"/>
</dbReference>
<dbReference type="InterPro" id="IPR013249">
    <property type="entry name" value="RNA_pol_sigma70_r4_t2"/>
</dbReference>
<evidence type="ECO:0000259" key="8">
    <source>
        <dbReference type="Pfam" id="PF04542"/>
    </source>
</evidence>
<gene>
    <name evidence="10" type="ORF">Cba03nite_08070</name>
</gene>
<evidence type="ECO:0000256" key="7">
    <source>
        <dbReference type="SAM" id="Phobius"/>
    </source>
</evidence>
<dbReference type="SUPFAM" id="SSF88946">
    <property type="entry name" value="Sigma2 domain of RNA polymerase sigma factors"/>
    <property type="match status" value="1"/>
</dbReference>
<evidence type="ECO:0000256" key="4">
    <source>
        <dbReference type="ARBA" id="ARBA00023125"/>
    </source>
</evidence>
<keyword evidence="5" id="KW-0804">Transcription</keyword>
<feature type="transmembrane region" description="Helical" evidence="7">
    <location>
        <begin position="205"/>
        <end position="228"/>
    </location>
</feature>
<keyword evidence="2" id="KW-0805">Transcription regulation</keyword>
<protein>
    <recommendedName>
        <fullName evidence="12">Sigma-70 family RNA polymerase sigma factor</fullName>
    </recommendedName>
</protein>
<keyword evidence="7" id="KW-0472">Membrane</keyword>
<dbReference type="Gene3D" id="1.10.1740.10">
    <property type="match status" value="1"/>
</dbReference>
<dbReference type="Gene3D" id="1.10.10.10">
    <property type="entry name" value="Winged helix-like DNA-binding domain superfamily/Winged helix DNA-binding domain"/>
    <property type="match status" value="1"/>
</dbReference>
<evidence type="ECO:0000313" key="11">
    <source>
        <dbReference type="Proteomes" id="UP000601223"/>
    </source>
</evidence>
<dbReference type="PANTHER" id="PTHR43133:SF50">
    <property type="entry name" value="ECF RNA POLYMERASE SIGMA FACTOR SIGM"/>
    <property type="match status" value="1"/>
</dbReference>
<dbReference type="EMBL" id="BONF01000005">
    <property type="protein sequence ID" value="GIF79458.1"/>
    <property type="molecule type" value="Genomic_DNA"/>
</dbReference>
<keyword evidence="11" id="KW-1185">Reference proteome</keyword>
<dbReference type="InterPro" id="IPR007627">
    <property type="entry name" value="RNA_pol_sigma70_r2"/>
</dbReference>
<dbReference type="PANTHER" id="PTHR43133">
    <property type="entry name" value="RNA POLYMERASE ECF-TYPE SIGMA FACTO"/>
    <property type="match status" value="1"/>
</dbReference>
<dbReference type="AlphaFoldDB" id="A0A8J3JJ08"/>
<organism evidence="10 11">
    <name type="scientific">Catellatospora bangladeshensis</name>
    <dbReference type="NCBI Taxonomy" id="310355"/>
    <lineage>
        <taxon>Bacteria</taxon>
        <taxon>Bacillati</taxon>
        <taxon>Actinomycetota</taxon>
        <taxon>Actinomycetes</taxon>
        <taxon>Micromonosporales</taxon>
        <taxon>Micromonosporaceae</taxon>
        <taxon>Catellatospora</taxon>
    </lineage>
</organism>
<feature type="region of interest" description="Disordered" evidence="6">
    <location>
        <begin position="175"/>
        <end position="199"/>
    </location>
</feature>
<name>A0A8J3JJ08_9ACTN</name>
<sequence length="591" mass="63081">MTMPAPQPALPLRAPRPAGRRALAAADFDSFYQANYAGTVAVAFGLTGDRGEAQDLAQEAYCRAWQRWPEISAYDNPGAWVYRVTVNLARSRWRNLRTAAAHLLRMRPVDVAPADPEHVALVTALRALPMDQRQAIVLHHLVDLPVNEVAREMGVPAGTVKSWLHRGRTELAALLGEHSRGGEPVPPDTVRQRGDRRRRARNGTLAAAAAAVCALVAVFAIRVVGPVWPGPTPPAQTPSPSPSQSPSAAPSATPLPSAPPPSPAPVTTVNAGDPILKTDWRRTTITVPAAPDCPSGQLTFRTRPAAGGFAPVAAPAGYPRITLDVGTVVYGDLTGDGAAEAVLGAACWGSEEDSGDGKSHQLVVTREAGGRLRALGWVGDRGAVYPGIWVADQVLYLEMHPWHGDLTGYRIGMAYGFRWTGKAFAPVDVSAAYPPVVPTVAGRRLDLTPVAGELRCNDLPPPAGELRPVFDADGVADGGDREWTLMPGAPSNGPYLVRLNPARPPYLLLRVSCAVDDTPGATADVQPSENLVLFDLAPDGWRALTRVPTPPEDYLVSQWRVVPGGLSVDHGRLNELSRTTTFRWNGTSFTR</sequence>